<organism evidence="3 4">
    <name type="scientific">Dorea phocaeensis</name>
    <dbReference type="NCBI Taxonomy" id="2040291"/>
    <lineage>
        <taxon>Bacteria</taxon>
        <taxon>Bacillati</taxon>
        <taxon>Bacillota</taxon>
        <taxon>Clostridia</taxon>
        <taxon>Lachnospirales</taxon>
        <taxon>Lachnospiraceae</taxon>
        <taxon>Dorea</taxon>
    </lineage>
</organism>
<keyword evidence="3" id="KW-0418">Kinase</keyword>
<dbReference type="PANTHER" id="PTHR10285">
    <property type="entry name" value="URIDINE KINASE"/>
    <property type="match status" value="1"/>
</dbReference>
<dbReference type="Proteomes" id="UP000528555">
    <property type="component" value="Unassembled WGS sequence"/>
</dbReference>
<dbReference type="Pfam" id="PF00485">
    <property type="entry name" value="PRK"/>
    <property type="match status" value="1"/>
</dbReference>
<dbReference type="SUPFAM" id="SSF52540">
    <property type="entry name" value="P-loop containing nucleoside triphosphate hydrolases"/>
    <property type="match status" value="1"/>
</dbReference>
<dbReference type="Proteomes" id="UP000701680">
    <property type="component" value="Unassembled WGS sequence"/>
</dbReference>
<evidence type="ECO:0000313" key="3">
    <source>
        <dbReference type="EMBL" id="NVH58068.1"/>
    </source>
</evidence>
<dbReference type="RefSeq" id="WP_101694162.1">
    <property type="nucleotide sequence ID" value="NZ_JAAITX010000002.1"/>
</dbReference>
<dbReference type="AlphaFoldDB" id="A0A850HFP5"/>
<dbReference type="Gene3D" id="3.10.20.30">
    <property type="match status" value="1"/>
</dbReference>
<evidence type="ECO:0000313" key="2">
    <source>
        <dbReference type="EMBL" id="NSK13845.1"/>
    </source>
</evidence>
<dbReference type="InterPro" id="IPR012675">
    <property type="entry name" value="Beta-grasp_dom_sf"/>
</dbReference>
<evidence type="ECO:0000313" key="5">
    <source>
        <dbReference type="Proteomes" id="UP000701680"/>
    </source>
</evidence>
<keyword evidence="3" id="KW-0808">Transferase</keyword>
<dbReference type="InterPro" id="IPR006083">
    <property type="entry name" value="PRK/URK"/>
</dbReference>
<dbReference type="InterPro" id="IPR018163">
    <property type="entry name" value="Thr/Ala-tRNA-synth_IIc_edit"/>
</dbReference>
<evidence type="ECO:0000313" key="4">
    <source>
        <dbReference type="Proteomes" id="UP000528555"/>
    </source>
</evidence>
<dbReference type="InterPro" id="IPR027417">
    <property type="entry name" value="P-loop_NTPase"/>
</dbReference>
<gene>
    <name evidence="3" type="ORF">G5A66_05255</name>
    <name evidence="2" type="ORF">G5A75_02945</name>
</gene>
<reference evidence="4 5" key="1">
    <citation type="journal article" date="2020" name="Cell Host Microbe">
        <title>Functional and Genomic Variation between Human-Derived Isolates of Lachnospiraceae Reveals Inter- and Intra-Species Diversity.</title>
        <authorList>
            <person name="Sorbara M.T."/>
            <person name="Littmann E.R."/>
            <person name="Fontana E."/>
            <person name="Moody T.U."/>
            <person name="Kohout C.E."/>
            <person name="Gjonbalaj M."/>
            <person name="Eaton V."/>
            <person name="Seok R."/>
            <person name="Leiner I.M."/>
            <person name="Pamer E.G."/>
        </authorList>
    </citation>
    <scope>NUCLEOTIDE SEQUENCE [LARGE SCALE GENOMIC DNA]</scope>
    <source>
        <strain evidence="3 4">MSK.17.11</strain>
        <strain evidence="2 5">MSK.17.38</strain>
    </source>
</reference>
<dbReference type="OrthoDB" id="9764644at2"/>
<keyword evidence="4" id="KW-1185">Reference proteome</keyword>
<evidence type="ECO:0000259" key="1">
    <source>
        <dbReference type="Pfam" id="PF00485"/>
    </source>
</evidence>
<dbReference type="CDD" id="cd01667">
    <property type="entry name" value="TGS_ThrRS"/>
    <property type="match status" value="1"/>
</dbReference>
<accession>A0A850HFP5</accession>
<dbReference type="Gene3D" id="3.40.50.300">
    <property type="entry name" value="P-loop containing nucleotide triphosphate hydrolases"/>
    <property type="match status" value="1"/>
</dbReference>
<name>A0A850HFP5_9FIRM</name>
<comment type="caution">
    <text evidence="3">The sequence shown here is derived from an EMBL/GenBank/DDBJ whole genome shotgun (WGS) entry which is preliminary data.</text>
</comment>
<dbReference type="GO" id="GO:0016301">
    <property type="term" value="F:kinase activity"/>
    <property type="evidence" value="ECO:0007669"/>
    <property type="project" value="UniProtKB-KW"/>
</dbReference>
<reference evidence="3" key="2">
    <citation type="submission" date="2020-02" db="EMBL/GenBank/DDBJ databases">
        <authorList>
            <person name="Littmann E."/>
            <person name="Sorbara M."/>
        </authorList>
    </citation>
    <scope>NUCLEOTIDE SEQUENCE</scope>
    <source>
        <strain evidence="3">MSK.17.11</strain>
        <strain evidence="2">MSK.17.38</strain>
    </source>
</reference>
<dbReference type="SUPFAM" id="SSF55186">
    <property type="entry name" value="ThrRS/AlaRS common domain"/>
    <property type="match status" value="1"/>
</dbReference>
<dbReference type="GO" id="GO:0005524">
    <property type="term" value="F:ATP binding"/>
    <property type="evidence" value="ECO:0007669"/>
    <property type="project" value="InterPro"/>
</dbReference>
<dbReference type="CDD" id="cd02028">
    <property type="entry name" value="UMPK_like"/>
    <property type="match status" value="1"/>
</dbReference>
<dbReference type="EMBL" id="JAAIUO010000002">
    <property type="protein sequence ID" value="NSK13845.1"/>
    <property type="molecule type" value="Genomic_DNA"/>
</dbReference>
<dbReference type="EMBL" id="JAAITX010000002">
    <property type="protein sequence ID" value="NVH58068.1"/>
    <property type="molecule type" value="Genomic_DNA"/>
</dbReference>
<feature type="domain" description="Phosphoribulokinase/uridine kinase" evidence="1">
    <location>
        <begin position="300"/>
        <end position="497"/>
    </location>
</feature>
<proteinExistence type="predicted"/>
<sequence length="562" mass="64821">MEKAEKADKMQLYQVKIGEETRPYQEGTSYGQIAEEFQKDYKDDIVLVFVDGKLQELTKTVEKDCTLKFETTASEAGHDTYRRSMSLMLVKSIYDVIPHEQIEKVRIHYSIGNGYYCTVEGSAKVTQEFLDRVEERMKSLVEMDMPIWKRSVNTDEAITLFHQHGMLDKERLFRYRRVSKVNIYSMNEFEDYYYGYMVPSAGYLKYFKLKLYDDGFLLLMPSKKETRRVETFVPQTKLFQVLKESTQWGDMQEIETVGALNDKITKSDAHEVVLVQEALQEKKIAEIAAQIAARPELKFILIAGPSSSGKTTFSHRLSIQLRANGLVPHPIAVDNYFVEREDNPKDENGDYDFECLEAVDVKLFNQQLKELLDGREVVIPTFNFVTGHKEYGSKTKKLGPNDVLVIEGIHCLNPKLTLNLPDANKYKIYISALTQLNIDEHNRIPTTDGRLLRRIVRDARTRGSSAQRTINMWNSVRRGEERNIFPYQEEADVMFNSALIYELAVLKPYVEPLLFGIDRSAPEYLEAKRLLKFLDYFVPIGSENVPSNSLLREFIGGGCFHV</sequence>
<dbReference type="Gene3D" id="3.30.980.10">
    <property type="entry name" value="Threonyl-trna Synthetase, Chain A, domain 2"/>
    <property type="match status" value="1"/>
</dbReference>
<protein>
    <submittedName>
        <fullName evidence="3">Nucleoside kinase</fullName>
    </submittedName>
</protein>